<evidence type="ECO:0000313" key="3">
    <source>
        <dbReference type="Proteomes" id="UP000663823"/>
    </source>
</evidence>
<dbReference type="EMBL" id="CAJOAX010055675">
    <property type="protein sequence ID" value="CAF4327699.1"/>
    <property type="molecule type" value="Genomic_DNA"/>
</dbReference>
<evidence type="ECO:0000313" key="2">
    <source>
        <dbReference type="EMBL" id="CAF4327699.1"/>
    </source>
</evidence>
<accession>A0A820JNI0</accession>
<name>A0A820JNI0_9BILA</name>
<feature type="region of interest" description="Disordered" evidence="1">
    <location>
        <begin position="1"/>
        <end position="25"/>
    </location>
</feature>
<dbReference type="AlphaFoldDB" id="A0A820JNI0"/>
<reference evidence="2" key="1">
    <citation type="submission" date="2021-02" db="EMBL/GenBank/DDBJ databases">
        <authorList>
            <person name="Nowell W R."/>
        </authorList>
    </citation>
    <scope>NUCLEOTIDE SEQUENCE</scope>
</reference>
<feature type="compositionally biased region" description="Basic and acidic residues" evidence="1">
    <location>
        <begin position="11"/>
        <end position="25"/>
    </location>
</feature>
<evidence type="ECO:0000256" key="1">
    <source>
        <dbReference type="SAM" id="MobiDB-lite"/>
    </source>
</evidence>
<proteinExistence type="predicted"/>
<protein>
    <submittedName>
        <fullName evidence="2">Uncharacterized protein</fullName>
    </submittedName>
</protein>
<dbReference type="Proteomes" id="UP000663823">
    <property type="component" value="Unassembled WGS sequence"/>
</dbReference>
<comment type="caution">
    <text evidence="2">The sequence shown here is derived from an EMBL/GenBank/DDBJ whole genome shotgun (WGS) entry which is preliminary data.</text>
</comment>
<feature type="non-terminal residue" evidence="2">
    <location>
        <position position="25"/>
    </location>
</feature>
<gene>
    <name evidence="2" type="ORF">OTI717_LOCUS42868</name>
</gene>
<feature type="non-terminal residue" evidence="2">
    <location>
        <position position="1"/>
    </location>
</feature>
<sequence>MERTKRQRQNSYDDDKQKKLKDDPN</sequence>
<organism evidence="2 3">
    <name type="scientific">Rotaria sordida</name>
    <dbReference type="NCBI Taxonomy" id="392033"/>
    <lineage>
        <taxon>Eukaryota</taxon>
        <taxon>Metazoa</taxon>
        <taxon>Spiralia</taxon>
        <taxon>Gnathifera</taxon>
        <taxon>Rotifera</taxon>
        <taxon>Eurotatoria</taxon>
        <taxon>Bdelloidea</taxon>
        <taxon>Philodinida</taxon>
        <taxon>Philodinidae</taxon>
        <taxon>Rotaria</taxon>
    </lineage>
</organism>